<gene>
    <name evidence="1" type="primary">66</name>
    <name evidence="1" type="ORF">SEA_RUTHY_66</name>
</gene>
<dbReference type="RefSeq" id="YP_009807015.1">
    <property type="nucleotide sequence ID" value="NC_048019.1"/>
</dbReference>
<dbReference type="KEGG" id="vg:54997890"/>
<dbReference type="GO" id="GO:0009307">
    <property type="term" value="P:DNA restriction-modification system"/>
    <property type="evidence" value="ECO:0007669"/>
    <property type="project" value="InterPro"/>
</dbReference>
<dbReference type="GO" id="GO:0009007">
    <property type="term" value="F:site-specific DNA-methyltransferase (adenine-specific) activity"/>
    <property type="evidence" value="ECO:0007669"/>
    <property type="project" value="InterPro"/>
</dbReference>
<organism evidence="1 2">
    <name type="scientific">Gordonia phage Ruthy</name>
    <dbReference type="NCBI Taxonomy" id="2250323"/>
    <lineage>
        <taxon>Viruses</taxon>
        <taxon>Duplodnaviria</taxon>
        <taxon>Heunggongvirae</taxon>
        <taxon>Uroviricota</taxon>
        <taxon>Caudoviricetes</taxon>
        <taxon>Ruthyvirus</taxon>
        <taxon>Ruthyvirus ruthy</taxon>
    </lineage>
</organism>
<reference evidence="2" key="1">
    <citation type="submission" date="2018-06" db="EMBL/GenBank/DDBJ databases">
        <authorList>
            <person name="Zhirakovskaya E."/>
        </authorList>
    </citation>
    <scope>NUCLEOTIDE SEQUENCE [LARGE SCALE GENOMIC DNA]</scope>
</reference>
<protein>
    <submittedName>
        <fullName evidence="1">Methyltransferase</fullName>
    </submittedName>
</protein>
<evidence type="ECO:0000313" key="1">
    <source>
        <dbReference type="EMBL" id="AXH50529.1"/>
    </source>
</evidence>
<dbReference type="Pfam" id="PF05869">
    <property type="entry name" value="Dam"/>
    <property type="match status" value="1"/>
</dbReference>
<sequence length="189" mass="20945">MPKREAEGAWQMTVTRAMGAHESNATGTDTWLTPRHILDALGPFDLDPCAAPDPDRWPTAAQHFTYRDDGLSQHWHGRVWCNPPYSQAWRWIDKLADHGTGTALLFARTETAAFRRHVWERATSLLFLHGRLTFHREDGSAAVGNAGAPSVLIAYGREDAQQLATCGLSGAFVPGWLSIVGERHTEGLF</sequence>
<keyword evidence="2" id="KW-1185">Reference proteome</keyword>
<dbReference type="Proteomes" id="UP000259467">
    <property type="component" value="Segment"/>
</dbReference>
<name>A0A345L5H7_9CAUD</name>
<proteinExistence type="predicted"/>
<dbReference type="InterPro" id="IPR008593">
    <property type="entry name" value="Dam_MeTrfase"/>
</dbReference>
<dbReference type="GeneID" id="54997890"/>
<dbReference type="GO" id="GO:0032259">
    <property type="term" value="P:methylation"/>
    <property type="evidence" value="ECO:0007669"/>
    <property type="project" value="UniProtKB-KW"/>
</dbReference>
<keyword evidence="1" id="KW-0489">Methyltransferase</keyword>
<dbReference type="GO" id="GO:0003677">
    <property type="term" value="F:DNA binding"/>
    <property type="evidence" value="ECO:0007669"/>
    <property type="project" value="InterPro"/>
</dbReference>
<keyword evidence="1" id="KW-0808">Transferase</keyword>
<accession>A0A345L5H7</accession>
<dbReference type="EMBL" id="MH536826">
    <property type="protein sequence ID" value="AXH50529.1"/>
    <property type="molecule type" value="Genomic_DNA"/>
</dbReference>
<evidence type="ECO:0000313" key="2">
    <source>
        <dbReference type="Proteomes" id="UP000259467"/>
    </source>
</evidence>